<dbReference type="FunFam" id="1.10.390.10:FF:000011">
    <property type="entry name" value="Transcription initiation factor TFIID subunit"/>
    <property type="match status" value="1"/>
</dbReference>
<feature type="domain" description="Transcription initiation factor TFIID subunit 2 TPR repeats" evidence="11">
    <location>
        <begin position="792"/>
        <end position="1088"/>
    </location>
</feature>
<dbReference type="Pfam" id="PF25316">
    <property type="entry name" value="TAF2_3rd"/>
    <property type="match status" value="1"/>
</dbReference>
<feature type="region of interest" description="Disordered" evidence="9">
    <location>
        <begin position="956"/>
        <end position="977"/>
    </location>
</feature>
<dbReference type="GeneID" id="19459982"/>
<dbReference type="PANTHER" id="PTHR15137:SF9">
    <property type="entry name" value="TRANSCRIPTION INITIATION FACTOR TFIID SUBUNIT 2"/>
    <property type="match status" value="1"/>
</dbReference>
<gene>
    <name evidence="12" type="ORF">GLAREA_00924</name>
</gene>
<comment type="function">
    <text evidence="7">Functions as a component of the DNA-binding general transcription factor complex TFIID. Binding of TFIID to a promoter (with or without TATA element) is the initial step in pre-initiation complex (PIC) formation. TFIID plays a key role in the regulation of gene expression by RNA polymerase II through different activities such as transcription activator interaction, core promoter recognition and selectivity, TFIIA and TFIIB interaction, chromatin modification (histone acetylation by TAF1), facilitation of DNA opening and initiation of transcription.</text>
</comment>
<comment type="similarity">
    <text evidence="2">Belongs to the TAF2 family.</text>
</comment>
<name>S3CXV6_GLAL2</name>
<evidence type="ECO:0000256" key="9">
    <source>
        <dbReference type="SAM" id="MobiDB-lite"/>
    </source>
</evidence>
<sequence length="1497" mass="168072">MPGVLLDEMEQPVLPEIAKDPQYGFVVAHQNLDLEIDFSTQSLTGRTEITILPQTGDLETIRIDARQCIIEQGKVWVEGVEAEFDYEDPVKRMDIPKHVDWCADQYELQRDRLKPLTSDTRGKGALDILVPSNIRIQEVDPFSEKAATPVTQKAAIGVIRAGVENTNVPLSATPTLTPKTAAEQVGRWQPLKITIEFTIKNWRDGLHFIGLGEGDARYPYVYSKHSMDSGTASSIFPCIDDSAMRITWQINIKTSRTLGDALRRKAPTARPRSHAGKKDISHIHSHSNQEEYEVPLSDDEKILEMVVVCSGDQTKENVDPNDSTKKILTFDISRPVAPQHVGFAIGPFESVDLAETREEDDAEKLGQSQALQVTAYCLPGRSEEVMYTCAPVAHAVDDFTLKFGAYPFTQYSLVFVDDQLRDTEHTCSMSLCSTRLLLSEDIIDPEIESIRTIIHAAATQWFGVGIVPNERSDRWITIGLSHYMAGLFMKTLCGNNAYAFRQKTLMDKLVEQDIDRPSIYALGETLSLGAFEMDFMKLKAPLVLFILDRRILKNSSGISGLPRIISKLIISGNTGLPEESVMTTKDFRRLVEKVTKYRATESFWNQWIYGAGCPRLNITQRFNKKRLCVEMTINQSQSTLPTTRPLKKENFPRELKEELHGIYAGEIQPLFTGPLTIRIHEADGTPYEHIVEIREQNQKIEIPYNTKYKRLKRNRRQKERLNPGANVDGETGDTLYYCLGDVLQGEQDVAEWGLKDWDKETEARMDSESYEWLRIDADFEWICGTTLNVPAYMWISQLQQDRDVVAQQQSMQFLALATPHGLVATFCLRTLMDTRYYHEIRTMAANILKKHACEAAHWSGLRHLTRAYQEFFCYEGTKMPRSNDFSDKRSYWVEQAIPTALSQSRTKAGKCPKAAREFILDTLQFNDNRANPFSDNHKVANLLTALAESLMSSDPGTYKEPANYTGNGPSEPEVEDPDEIAQFRDKVLVELDRYRRMDEWINSYQNIYTTTVLEAYRKLMKAGVIPKEPLDFVQYLHDGTSDLVRIKAFESLIDLGYITHEGICGLLLNVLSTDISPYTRNQLFEIFCCGLATVAFGEAKTEGQDDKPDGPLPLKVNGDADLDIEMPIDHGGLIEEVGETAERALKAARTTSIEGALVALKEELKNNTALKEDLWKAICSPTIGVPEQWDLLDICGILYDAVESMVVKIRMPRYWRVKNRGKGQLVFKHTKKVRWLPRKPLIQPPKPTPPPPQPQSIPAPAQSIRLSISNGGLGSMKPPLKRPLAVERTPSFDERPAKRQKIVALKVDSRKLAEIQNKVPRPDKWRTKSTPSATSSPSITLKHPLKTTVLPSTETNGSTVPRVSSSPAPSASGSIKVRRPLPDATRRPLPESTERKALPSAASTSPAAERKPLPDTSARIPLPEVVRSPLPETKGNHPPDSARKPLPGTGRKPLPDKSPSQQPETPTPPVEKKSLKIMLRIPKKIPRPPTPPPTDTS</sequence>
<dbReference type="InterPro" id="IPR042097">
    <property type="entry name" value="Aminopeptidase_N-like_N_sf"/>
</dbReference>
<evidence type="ECO:0000256" key="5">
    <source>
        <dbReference type="ARBA" id="ARBA00023163"/>
    </source>
</evidence>
<dbReference type="GO" id="GO:0000976">
    <property type="term" value="F:transcription cis-regulatory region binding"/>
    <property type="evidence" value="ECO:0007669"/>
    <property type="project" value="TreeGrafter"/>
</dbReference>
<evidence type="ECO:0000256" key="2">
    <source>
        <dbReference type="ARBA" id="ARBA00010937"/>
    </source>
</evidence>
<proteinExistence type="inferred from homology"/>
<dbReference type="EMBL" id="KE145367">
    <property type="protein sequence ID" value="EPE29764.1"/>
    <property type="molecule type" value="Genomic_DNA"/>
</dbReference>
<keyword evidence="12" id="KW-0378">Hydrolase</keyword>
<dbReference type="HOGENOM" id="CLU_002317_2_0_1"/>
<dbReference type="eggNOG" id="KOG1932">
    <property type="taxonomic scope" value="Eukaryota"/>
</dbReference>
<feature type="region of interest" description="Disordered" evidence="9">
    <location>
        <begin position="261"/>
        <end position="294"/>
    </location>
</feature>
<keyword evidence="6" id="KW-0539">Nucleus</keyword>
<comment type="subcellular location">
    <subcellularLocation>
        <location evidence="1">Nucleus</location>
    </subcellularLocation>
</comment>
<organism evidence="12 13">
    <name type="scientific">Glarea lozoyensis (strain ATCC 20868 / MF5171)</name>
    <dbReference type="NCBI Taxonomy" id="1116229"/>
    <lineage>
        <taxon>Eukaryota</taxon>
        <taxon>Fungi</taxon>
        <taxon>Dikarya</taxon>
        <taxon>Ascomycota</taxon>
        <taxon>Pezizomycotina</taxon>
        <taxon>Leotiomycetes</taxon>
        <taxon>Helotiales</taxon>
        <taxon>Helotiaceae</taxon>
        <taxon>Glarea</taxon>
    </lineage>
</organism>
<dbReference type="CDD" id="cd09839">
    <property type="entry name" value="M1_like_TAF2"/>
    <property type="match status" value="1"/>
</dbReference>
<dbReference type="GO" id="GO:0016251">
    <property type="term" value="F:RNA polymerase II general transcription initiation factor activity"/>
    <property type="evidence" value="ECO:0007669"/>
    <property type="project" value="TreeGrafter"/>
</dbReference>
<dbReference type="SUPFAM" id="SSF63737">
    <property type="entry name" value="Leukotriene A4 hydrolase N-terminal domain"/>
    <property type="match status" value="1"/>
</dbReference>
<dbReference type="STRING" id="1116229.S3CXV6"/>
<keyword evidence="5" id="KW-0804">Transcription</keyword>
<dbReference type="PANTHER" id="PTHR15137">
    <property type="entry name" value="TRANSCRIPTION INITIATION FACTOR TFIID"/>
    <property type="match status" value="1"/>
</dbReference>
<keyword evidence="4" id="KW-0805">Transcription regulation</keyword>
<feature type="compositionally biased region" description="Polar residues" evidence="9">
    <location>
        <begin position="1349"/>
        <end position="1363"/>
    </location>
</feature>
<dbReference type="InterPro" id="IPR057345">
    <property type="entry name" value="Ig-like_TAF2"/>
</dbReference>
<evidence type="ECO:0000256" key="8">
    <source>
        <dbReference type="ARBA" id="ARBA00076306"/>
    </source>
</evidence>
<dbReference type="GO" id="GO:0003682">
    <property type="term" value="F:chromatin binding"/>
    <property type="evidence" value="ECO:0007669"/>
    <property type="project" value="TreeGrafter"/>
</dbReference>
<dbReference type="SUPFAM" id="SSF55486">
    <property type="entry name" value="Metalloproteases ('zincins'), catalytic domain"/>
    <property type="match status" value="1"/>
</dbReference>
<evidence type="ECO:0000256" key="7">
    <source>
        <dbReference type="ARBA" id="ARBA00025346"/>
    </source>
</evidence>
<dbReference type="Pfam" id="PF25577">
    <property type="entry name" value="TPR_TAF2_C"/>
    <property type="match status" value="1"/>
</dbReference>
<feature type="compositionally biased region" description="Low complexity" evidence="9">
    <location>
        <begin position="1398"/>
        <end position="1407"/>
    </location>
</feature>
<dbReference type="Gene3D" id="2.60.40.1730">
    <property type="entry name" value="tricorn interacting facor f3 domain"/>
    <property type="match status" value="1"/>
</dbReference>
<feature type="compositionally biased region" description="Basic residues" evidence="9">
    <location>
        <begin position="264"/>
        <end position="275"/>
    </location>
</feature>
<dbReference type="OrthoDB" id="308861at2759"/>
<feature type="compositionally biased region" description="Low complexity" evidence="9">
    <location>
        <begin position="1329"/>
        <end position="1338"/>
    </location>
</feature>
<feature type="compositionally biased region" description="Low complexity" evidence="9">
    <location>
        <begin position="1364"/>
        <end position="1374"/>
    </location>
</feature>
<evidence type="ECO:0000256" key="4">
    <source>
        <dbReference type="ARBA" id="ARBA00023015"/>
    </source>
</evidence>
<evidence type="ECO:0000259" key="11">
    <source>
        <dbReference type="Pfam" id="PF25577"/>
    </source>
</evidence>
<keyword evidence="13" id="KW-1185">Reference proteome</keyword>
<dbReference type="GO" id="GO:0016787">
    <property type="term" value="F:hydrolase activity"/>
    <property type="evidence" value="ECO:0007669"/>
    <property type="project" value="UniProtKB-KW"/>
</dbReference>
<feature type="compositionally biased region" description="Pro residues" evidence="9">
    <location>
        <begin position="1242"/>
        <end position="1257"/>
    </location>
</feature>
<dbReference type="Proteomes" id="UP000016922">
    <property type="component" value="Unassembled WGS sequence"/>
</dbReference>
<dbReference type="OMA" id="EQPDYQW"/>
<dbReference type="InterPro" id="IPR057991">
    <property type="entry name" value="TPR_TAF2_C"/>
</dbReference>
<reference evidence="12 13" key="1">
    <citation type="journal article" date="2013" name="BMC Genomics">
        <title>Genomics-driven discovery of the pneumocandin biosynthetic gene cluster in the fungus Glarea lozoyensis.</title>
        <authorList>
            <person name="Chen L."/>
            <person name="Yue Q."/>
            <person name="Zhang X."/>
            <person name="Xiang M."/>
            <person name="Wang C."/>
            <person name="Li S."/>
            <person name="Che Y."/>
            <person name="Ortiz-Lopez F.J."/>
            <person name="Bills G.F."/>
            <person name="Liu X."/>
            <person name="An Z."/>
        </authorList>
    </citation>
    <scope>NUCLEOTIDE SEQUENCE [LARGE SCALE GENOMIC DNA]</scope>
    <source>
        <strain evidence="13">ATCC 20868 / MF5171</strain>
    </source>
</reference>
<feature type="domain" description="Transcription initiation factor TFIID subunit 2 Ig-like" evidence="10">
    <location>
        <begin position="611"/>
        <end position="788"/>
    </location>
</feature>
<dbReference type="RefSeq" id="XP_008083873.1">
    <property type="nucleotide sequence ID" value="XM_008085682.1"/>
</dbReference>
<evidence type="ECO:0000256" key="3">
    <source>
        <dbReference type="ARBA" id="ARBA00017363"/>
    </source>
</evidence>
<feature type="region of interest" description="Disordered" evidence="9">
    <location>
        <begin position="1314"/>
        <end position="1497"/>
    </location>
</feature>
<dbReference type="InterPro" id="IPR037813">
    <property type="entry name" value="TAF2"/>
</dbReference>
<dbReference type="GO" id="GO:0005669">
    <property type="term" value="C:transcription factor TFIID complex"/>
    <property type="evidence" value="ECO:0007669"/>
    <property type="project" value="InterPro"/>
</dbReference>
<feature type="region of interest" description="Disordered" evidence="9">
    <location>
        <begin position="1237"/>
        <end position="1259"/>
    </location>
</feature>
<evidence type="ECO:0000313" key="13">
    <source>
        <dbReference type="Proteomes" id="UP000016922"/>
    </source>
</evidence>
<dbReference type="InterPro" id="IPR027268">
    <property type="entry name" value="Peptidase_M4/M1_CTD_sf"/>
</dbReference>
<protein>
    <recommendedName>
        <fullName evidence="3">Transcription initiation factor TFIID subunit 2</fullName>
    </recommendedName>
    <alternativeName>
        <fullName evidence="8">TBP-associated factor 2</fullName>
    </alternativeName>
</protein>
<evidence type="ECO:0000256" key="6">
    <source>
        <dbReference type="ARBA" id="ARBA00023242"/>
    </source>
</evidence>
<feature type="compositionally biased region" description="Basic and acidic residues" evidence="9">
    <location>
        <begin position="1380"/>
        <end position="1397"/>
    </location>
</feature>
<accession>S3CXV6</accession>
<dbReference type="Gene3D" id="1.10.390.10">
    <property type="entry name" value="Neutral Protease Domain 2"/>
    <property type="match status" value="1"/>
</dbReference>
<dbReference type="GO" id="GO:0006367">
    <property type="term" value="P:transcription initiation at RNA polymerase II promoter"/>
    <property type="evidence" value="ECO:0007669"/>
    <property type="project" value="TreeGrafter"/>
</dbReference>
<evidence type="ECO:0000313" key="12">
    <source>
        <dbReference type="EMBL" id="EPE29764.1"/>
    </source>
</evidence>
<feature type="compositionally biased region" description="Pro residues" evidence="9">
    <location>
        <begin position="1487"/>
        <end position="1497"/>
    </location>
</feature>
<evidence type="ECO:0000259" key="10">
    <source>
        <dbReference type="Pfam" id="PF25316"/>
    </source>
</evidence>
<feature type="compositionally biased region" description="Basic and acidic residues" evidence="9">
    <location>
        <begin position="1434"/>
        <end position="1443"/>
    </location>
</feature>
<dbReference type="KEGG" id="glz:GLAREA_00924"/>
<evidence type="ECO:0000256" key="1">
    <source>
        <dbReference type="ARBA" id="ARBA00004123"/>
    </source>
</evidence>